<evidence type="ECO:0000256" key="1">
    <source>
        <dbReference type="ARBA" id="ARBA00004448"/>
    </source>
</evidence>
<reference evidence="16 17" key="1">
    <citation type="journal article" date="2014" name="Proc. Natl. Acad. Sci. U.S.A.">
        <title>Trajectory and genomic determinants of fungal-pathogen speciation and host adaptation.</title>
        <authorList>
            <person name="Hu X."/>
            <person name="Xiao G."/>
            <person name="Zheng P."/>
            <person name="Shang Y."/>
            <person name="Su Y."/>
            <person name="Zhang X."/>
            <person name="Liu X."/>
            <person name="Zhan S."/>
            <person name="St Leger R.J."/>
            <person name="Wang C."/>
        </authorList>
    </citation>
    <scope>NUCLEOTIDE SEQUENCE [LARGE SCALE GENOMIC DNA]</scope>
    <source>
        <strain evidence="16 17">ARSEF 1941</strain>
    </source>
</reference>
<dbReference type="PROSITE" id="PS50920">
    <property type="entry name" value="SOLCAR"/>
    <property type="match status" value="3"/>
</dbReference>
<evidence type="ECO:0000256" key="13">
    <source>
        <dbReference type="ARBA" id="ARBA00023136"/>
    </source>
</evidence>
<name>A0A0B2X6Y7_METAS</name>
<dbReference type="Proteomes" id="UP000030816">
    <property type="component" value="Unassembled WGS sequence"/>
</dbReference>
<dbReference type="RefSeq" id="XP_040682603.1">
    <property type="nucleotide sequence ID" value="XM_040819338.1"/>
</dbReference>
<accession>A0A0B2X6Y7</accession>
<evidence type="ECO:0000256" key="8">
    <source>
        <dbReference type="ARBA" id="ARBA00022787"/>
    </source>
</evidence>
<dbReference type="InterPro" id="IPR002067">
    <property type="entry name" value="MCP"/>
</dbReference>
<evidence type="ECO:0000256" key="15">
    <source>
        <dbReference type="RuleBase" id="RU000488"/>
    </source>
</evidence>
<dbReference type="EMBL" id="AZHE01000001">
    <property type="protein sequence ID" value="KHO01538.1"/>
    <property type="molecule type" value="Genomic_DNA"/>
</dbReference>
<feature type="repeat" description="Solcar" evidence="14">
    <location>
        <begin position="212"/>
        <end position="299"/>
    </location>
</feature>
<keyword evidence="10" id="KW-0653">Protein transport</keyword>
<dbReference type="InterPro" id="IPR023395">
    <property type="entry name" value="MCP_dom_sf"/>
</dbReference>
<keyword evidence="8" id="KW-1000">Mitochondrion outer membrane</keyword>
<gene>
    <name evidence="16" type="ORF">MAM_00539</name>
</gene>
<dbReference type="Pfam" id="PF00153">
    <property type="entry name" value="Mito_carr"/>
    <property type="match status" value="3"/>
</dbReference>
<dbReference type="SUPFAM" id="SSF103506">
    <property type="entry name" value="Mitochondrial carrier"/>
    <property type="match status" value="1"/>
</dbReference>
<protein>
    <submittedName>
        <fullName evidence="16">Mitochondrial carrier domain protein</fullName>
    </submittedName>
</protein>
<evidence type="ECO:0000313" key="16">
    <source>
        <dbReference type="EMBL" id="KHO01538.1"/>
    </source>
</evidence>
<dbReference type="GO" id="GO:0015215">
    <property type="term" value="F:nucleotide transmembrane transporter activity"/>
    <property type="evidence" value="ECO:0007669"/>
    <property type="project" value="UniProtKB-ARBA"/>
</dbReference>
<dbReference type="InterPro" id="IPR012621">
    <property type="entry name" value="Tom7"/>
</dbReference>
<dbReference type="HOGENOM" id="CLU_015166_6_4_1"/>
<dbReference type="Pfam" id="PF08038">
    <property type="entry name" value="Tom7"/>
    <property type="match status" value="1"/>
</dbReference>
<comment type="similarity">
    <text evidence="3 15">Belongs to the mitochondrial carrier (TC 2.A.29) family.</text>
</comment>
<evidence type="ECO:0000256" key="11">
    <source>
        <dbReference type="ARBA" id="ARBA00022989"/>
    </source>
</evidence>
<feature type="repeat" description="Solcar" evidence="14">
    <location>
        <begin position="112"/>
        <end position="202"/>
    </location>
</feature>
<evidence type="ECO:0000256" key="10">
    <source>
        <dbReference type="ARBA" id="ARBA00022927"/>
    </source>
</evidence>
<dbReference type="GeneID" id="63734994"/>
<comment type="subcellular location">
    <subcellularLocation>
        <location evidence="1">Mitochondrion inner membrane</location>
        <topology evidence="1">Multi-pass membrane protein</topology>
    </subcellularLocation>
    <subcellularLocation>
        <location evidence="2">Mitochondrion outer membrane</location>
        <topology evidence="2">Single-pass membrane protein</topology>
    </subcellularLocation>
</comment>
<sequence>MIALSEESKVRMPERIAKVIDVSRVAIHYGYLPLILYLGYTRSDPRPSIIRYACASPFPKKFPHLNLNPLANLVPDDACHALPVDNVAVALPDRAKHPLNLYMPDHRHGGPSPAVVESVAGLSAGVISTVVVHPLDIVKTRMQIYRSAGQSASPPTTVAILRSLTSNSQPMLSLYRGLTPNLVGNATSWAFFFFFKSRFERAIAYSNSRSRPSAADYFLASGLAGASTSVLTNPIWVLKTRMLSSDKGSAGAYPSMLAGARAIWRTEGARGFYRGLGVSLLGVSHGAVQFAVYEPAKRVYFSSRVAEGDAHPRLTNEATVVISSAAKLIAGAVTYPYQVLRSRMQNYRADERFGKGIRSVTTRIWAEEGAAGFYRGLVPGVVRVMPATWVTFLVYENVRYYLPAWLA</sequence>
<evidence type="ECO:0000256" key="7">
    <source>
        <dbReference type="ARBA" id="ARBA00022737"/>
    </source>
</evidence>
<organism evidence="16 17">
    <name type="scientific">Metarhizium album (strain ARSEF 1941)</name>
    <dbReference type="NCBI Taxonomy" id="1081103"/>
    <lineage>
        <taxon>Eukaryota</taxon>
        <taxon>Fungi</taxon>
        <taxon>Dikarya</taxon>
        <taxon>Ascomycota</taxon>
        <taxon>Pezizomycotina</taxon>
        <taxon>Sordariomycetes</taxon>
        <taxon>Hypocreomycetidae</taxon>
        <taxon>Hypocreales</taxon>
        <taxon>Clavicipitaceae</taxon>
        <taxon>Metarhizium</taxon>
    </lineage>
</organism>
<dbReference type="GO" id="GO:0005743">
    <property type="term" value="C:mitochondrial inner membrane"/>
    <property type="evidence" value="ECO:0007669"/>
    <property type="project" value="UniProtKB-SubCell"/>
</dbReference>
<keyword evidence="9" id="KW-0999">Mitochondrion inner membrane</keyword>
<keyword evidence="7" id="KW-0677">Repeat</keyword>
<evidence type="ECO:0000256" key="4">
    <source>
        <dbReference type="ARBA" id="ARBA00010917"/>
    </source>
</evidence>
<keyword evidence="6 14" id="KW-0812">Transmembrane</keyword>
<dbReference type="AlphaFoldDB" id="A0A0B2X6Y7"/>
<dbReference type="Gene3D" id="1.50.40.10">
    <property type="entry name" value="Mitochondrial carrier domain"/>
    <property type="match status" value="1"/>
</dbReference>
<dbReference type="PANTHER" id="PTHR45683">
    <property type="entry name" value="MITOCHONDRIAL NICOTINAMIDE ADENINE DINUCLEOTIDE TRANSPORTER 1-RELATED-RELATED"/>
    <property type="match status" value="1"/>
</dbReference>
<dbReference type="GO" id="GO:0030150">
    <property type="term" value="P:protein import into mitochondrial matrix"/>
    <property type="evidence" value="ECO:0007669"/>
    <property type="project" value="InterPro"/>
</dbReference>
<evidence type="ECO:0000313" key="17">
    <source>
        <dbReference type="Proteomes" id="UP000030816"/>
    </source>
</evidence>
<keyword evidence="13 14" id="KW-0472">Membrane</keyword>
<dbReference type="InterPro" id="IPR044712">
    <property type="entry name" value="SLC25A32-like"/>
</dbReference>
<evidence type="ECO:0000256" key="14">
    <source>
        <dbReference type="PROSITE-ProRule" id="PRU00282"/>
    </source>
</evidence>
<evidence type="ECO:0000256" key="9">
    <source>
        <dbReference type="ARBA" id="ARBA00022792"/>
    </source>
</evidence>
<dbReference type="STRING" id="1081103.A0A0B2X6Y7"/>
<evidence type="ECO:0000256" key="5">
    <source>
        <dbReference type="ARBA" id="ARBA00022448"/>
    </source>
</evidence>
<dbReference type="PRINTS" id="PR00926">
    <property type="entry name" value="MITOCARRIER"/>
</dbReference>
<evidence type="ECO:0000256" key="3">
    <source>
        <dbReference type="ARBA" id="ARBA00006375"/>
    </source>
</evidence>
<evidence type="ECO:0000256" key="6">
    <source>
        <dbReference type="ARBA" id="ARBA00022692"/>
    </source>
</evidence>
<feature type="repeat" description="Solcar" evidence="14">
    <location>
        <begin position="318"/>
        <end position="401"/>
    </location>
</feature>
<keyword evidence="11" id="KW-1133">Transmembrane helix</keyword>
<keyword evidence="17" id="KW-1185">Reference proteome</keyword>
<evidence type="ECO:0000256" key="12">
    <source>
        <dbReference type="ARBA" id="ARBA00023128"/>
    </source>
</evidence>
<keyword evidence="12" id="KW-0496">Mitochondrion</keyword>
<proteinExistence type="inferred from homology"/>
<comment type="caution">
    <text evidence="16">The sequence shown here is derived from an EMBL/GenBank/DDBJ whole genome shotgun (WGS) entry which is preliminary data.</text>
</comment>
<dbReference type="InterPro" id="IPR018108">
    <property type="entry name" value="MCP_transmembrane"/>
</dbReference>
<evidence type="ECO:0000256" key="2">
    <source>
        <dbReference type="ARBA" id="ARBA00004572"/>
    </source>
</evidence>
<dbReference type="OrthoDB" id="428293at2759"/>
<dbReference type="GO" id="GO:0005742">
    <property type="term" value="C:mitochondrial outer membrane translocase complex"/>
    <property type="evidence" value="ECO:0007669"/>
    <property type="project" value="InterPro"/>
</dbReference>
<keyword evidence="5 15" id="KW-0813">Transport</keyword>
<comment type="similarity">
    <text evidence="4">Belongs to the Tom7 family.</text>
</comment>